<accession>A0A1R1S6Y3</accession>
<dbReference type="InterPro" id="IPR050228">
    <property type="entry name" value="Carboxylesterase_BioH"/>
</dbReference>
<dbReference type="EMBL" id="ASQP01000501">
    <property type="protein sequence ID" value="OMI33962.1"/>
    <property type="molecule type" value="Genomic_DNA"/>
</dbReference>
<dbReference type="Gene3D" id="3.40.50.1820">
    <property type="entry name" value="alpha/beta hydrolase"/>
    <property type="match status" value="1"/>
</dbReference>
<dbReference type="GO" id="GO:0016787">
    <property type="term" value="F:hydrolase activity"/>
    <property type="evidence" value="ECO:0007669"/>
    <property type="project" value="UniProtKB-KW"/>
</dbReference>
<feature type="non-terminal residue" evidence="2">
    <location>
        <position position="1"/>
    </location>
</feature>
<gene>
    <name evidence="2" type="ORF">SPAR_39139</name>
</gene>
<dbReference type="SUPFAM" id="SSF53474">
    <property type="entry name" value="alpha/beta-Hydrolases"/>
    <property type="match status" value="1"/>
</dbReference>
<evidence type="ECO:0000259" key="1">
    <source>
        <dbReference type="Pfam" id="PF12697"/>
    </source>
</evidence>
<comment type="caution">
    <text evidence="2">The sequence shown here is derived from an EMBL/GenBank/DDBJ whole genome shotgun (WGS) entry which is preliminary data.</text>
</comment>
<dbReference type="STRING" id="67365.GCA_001704635_04950"/>
<dbReference type="Proteomes" id="UP000186168">
    <property type="component" value="Unassembled WGS sequence"/>
</dbReference>
<dbReference type="PANTHER" id="PTHR43194:SF2">
    <property type="entry name" value="PEROXISOMAL MEMBRANE PROTEIN LPX1"/>
    <property type="match status" value="1"/>
</dbReference>
<organism evidence="2 3">
    <name type="scientific">Streptomyces sparsogenes DSM 40356</name>
    <dbReference type="NCBI Taxonomy" id="1331668"/>
    <lineage>
        <taxon>Bacteria</taxon>
        <taxon>Bacillati</taxon>
        <taxon>Actinomycetota</taxon>
        <taxon>Actinomycetes</taxon>
        <taxon>Kitasatosporales</taxon>
        <taxon>Streptomycetaceae</taxon>
        <taxon>Streptomyces</taxon>
    </lineage>
</organism>
<sequence>TQMPEPRQKPVRNSALRSRALSVAALPLAPLYGAWLAYRAFHPRRRAPHESPRDHGLPGTELRIPFAARKYIHAWLCPGSERKVVVLGHSMGTDKTRSLGHAKFLHDAGYTVCLFDHRNHGASSVDRAVLGLGDRFASDITAVVSHLRGGLGYGPARIAVYGFTFSCFSSMWALTHEGFSVDALVCDSGPGHDVPPLLRKSLEAGMFPLPGLLGGEPSRSVVTGVMCALGPAMVRAQWPPPTTGKFAEIPLLFMSGERDDIVPPSSVDALAERYDQAETHVLPNAGHLLGLETDPEAYANVVLDFLKRALG</sequence>
<keyword evidence="3" id="KW-1185">Reference proteome</keyword>
<protein>
    <submittedName>
        <fullName evidence="2">Hydrolases of the alpha/beta superfamily protein</fullName>
    </submittedName>
</protein>
<reference evidence="2 3" key="1">
    <citation type="submission" date="2013-05" db="EMBL/GenBank/DDBJ databases">
        <title>Genome sequence of Streptomyces sparsogenes DSM 40356.</title>
        <authorList>
            <person name="Coyne S."/>
            <person name="Seebeck F.P."/>
        </authorList>
    </citation>
    <scope>NUCLEOTIDE SEQUENCE [LARGE SCALE GENOMIC DNA]</scope>
    <source>
        <strain evidence="2 3">DSM 40356</strain>
    </source>
</reference>
<evidence type="ECO:0000313" key="2">
    <source>
        <dbReference type="EMBL" id="OMI33962.1"/>
    </source>
</evidence>
<dbReference type="AlphaFoldDB" id="A0A1R1S6Y3"/>
<feature type="domain" description="AB hydrolase-1" evidence="1">
    <location>
        <begin position="105"/>
        <end position="300"/>
    </location>
</feature>
<dbReference type="InterPro" id="IPR029058">
    <property type="entry name" value="AB_hydrolase_fold"/>
</dbReference>
<dbReference type="InterPro" id="IPR000073">
    <property type="entry name" value="AB_hydrolase_1"/>
</dbReference>
<keyword evidence="2" id="KW-0378">Hydrolase</keyword>
<proteinExistence type="predicted"/>
<evidence type="ECO:0000313" key="3">
    <source>
        <dbReference type="Proteomes" id="UP000186168"/>
    </source>
</evidence>
<dbReference type="Pfam" id="PF12697">
    <property type="entry name" value="Abhydrolase_6"/>
    <property type="match status" value="1"/>
</dbReference>
<name>A0A1R1S6Y3_9ACTN</name>
<dbReference type="RefSeq" id="WP_249025563.1">
    <property type="nucleotide sequence ID" value="NZ_ASQP01000501.1"/>
</dbReference>
<dbReference type="PANTHER" id="PTHR43194">
    <property type="entry name" value="HYDROLASE ALPHA/BETA FOLD FAMILY"/>
    <property type="match status" value="1"/>
</dbReference>